<protein>
    <recommendedName>
        <fullName evidence="1">PE-PPE domain-containing protein</fullName>
    </recommendedName>
</protein>
<dbReference type="Pfam" id="PF08237">
    <property type="entry name" value="PE-PPE"/>
    <property type="match status" value="1"/>
</dbReference>
<dbReference type="Proteomes" id="UP000465866">
    <property type="component" value="Chromosome"/>
</dbReference>
<reference evidence="2 3" key="1">
    <citation type="journal article" date="2019" name="Emerg. Microbes Infect.">
        <title>Comprehensive subspecies identification of 175 nontuberculous mycobacteria species based on 7547 genomic profiles.</title>
        <authorList>
            <person name="Matsumoto Y."/>
            <person name="Kinjo T."/>
            <person name="Motooka D."/>
            <person name="Nabeya D."/>
            <person name="Jung N."/>
            <person name="Uechi K."/>
            <person name="Horii T."/>
            <person name="Iida T."/>
            <person name="Fujita J."/>
            <person name="Nakamura S."/>
        </authorList>
    </citation>
    <scope>NUCLEOTIDE SEQUENCE [LARGE SCALE GENOMIC DNA]</scope>
    <source>
        <strain evidence="2 3">JCM 12404</strain>
    </source>
</reference>
<gene>
    <name evidence="2" type="ORF">MCOO_18170</name>
</gene>
<name>A0A7I7KWS2_9MYCO</name>
<sequence>MDLTSVLNASPAFADDSADYTALVLGHAFLAQPDATYMQEVVNTYVDPTPPYAQGEPAYNIVGNPVSVYTPETDYGSGLTQGVTDLNNQLTPLLTANPDANLVIAGYSMSDSDITQEMINLAAAGVKDPNLKFVLAENLNNPDGGIFTRFPGMFGVNLPATPADTPYDTTIYTIEYSGASDFPQYYGNLFADANAADGYLDLHPYLLTGWPAYFDPSTVANAVAENTSAGYDGSTDYYLIPTQDLPILDGLHGVNGTSAYADLIQPDMRVLVDLGYNWTGGADVSTPATLSNPDIDFTAVDSYLNAGADQGMINYLVDLGILPQSDLAGLAGMYPYVPDISALEAGALTAGTTISDASAASDAATSLALLTTDLSESTNPIAVEFGSYFPMMATDMAGFFQTLASSL</sequence>
<dbReference type="InterPro" id="IPR013228">
    <property type="entry name" value="PE-PPE_C"/>
</dbReference>
<proteinExistence type="predicted"/>
<evidence type="ECO:0000259" key="1">
    <source>
        <dbReference type="Pfam" id="PF08237"/>
    </source>
</evidence>
<evidence type="ECO:0000313" key="2">
    <source>
        <dbReference type="EMBL" id="BBX45802.1"/>
    </source>
</evidence>
<dbReference type="EMBL" id="AP022569">
    <property type="protein sequence ID" value="BBX45802.1"/>
    <property type="molecule type" value="Genomic_DNA"/>
</dbReference>
<feature type="domain" description="PE-PPE" evidence="1">
    <location>
        <begin position="66"/>
        <end position="276"/>
    </location>
</feature>
<accession>A0A7I7KWS2</accession>
<dbReference type="AlphaFoldDB" id="A0A7I7KWS2"/>
<dbReference type="KEGG" id="mcoo:MCOO_18170"/>
<evidence type="ECO:0000313" key="3">
    <source>
        <dbReference type="Proteomes" id="UP000465866"/>
    </source>
</evidence>
<keyword evidence="3" id="KW-1185">Reference proteome</keyword>
<organism evidence="2 3">
    <name type="scientific">Mycobacterium cookii</name>
    <dbReference type="NCBI Taxonomy" id="1775"/>
    <lineage>
        <taxon>Bacteria</taxon>
        <taxon>Bacillati</taxon>
        <taxon>Actinomycetota</taxon>
        <taxon>Actinomycetes</taxon>
        <taxon>Mycobacteriales</taxon>
        <taxon>Mycobacteriaceae</taxon>
        <taxon>Mycobacterium</taxon>
    </lineage>
</organism>